<evidence type="ECO:0000313" key="3">
    <source>
        <dbReference type="Proteomes" id="UP000620327"/>
    </source>
</evidence>
<dbReference type="Gene3D" id="6.20.120.10">
    <property type="match status" value="1"/>
</dbReference>
<comment type="caution">
    <text evidence="2">The sequence shown here is derived from an EMBL/GenBank/DDBJ whole genome shotgun (WGS) entry which is preliminary data.</text>
</comment>
<dbReference type="Proteomes" id="UP000620327">
    <property type="component" value="Unassembled WGS sequence"/>
</dbReference>
<keyword evidence="3" id="KW-1185">Reference proteome</keyword>
<reference evidence="2" key="1">
    <citation type="submission" date="2020-08" db="EMBL/GenBank/DDBJ databases">
        <title>Genome public.</title>
        <authorList>
            <person name="Liu C."/>
            <person name="Sun Q."/>
        </authorList>
    </citation>
    <scope>NUCLEOTIDE SEQUENCE</scope>
    <source>
        <strain evidence="2">BX15</strain>
    </source>
</reference>
<sequence>MAVREQREVYSHATIDCSDMTLTEYDVNGARTYDIKEILERWAGVPNIEIEIRQSTLLPAEEG</sequence>
<gene>
    <name evidence="2" type="ORF">H8Z83_03620</name>
</gene>
<dbReference type="RefSeq" id="WP_130849560.1">
    <property type="nucleotide sequence ID" value="NZ_JACOQI010000002.1"/>
</dbReference>
<dbReference type="InterPro" id="IPR018600">
    <property type="entry name" value="Phage_SP-beta_YonK"/>
</dbReference>
<dbReference type="AlphaFoldDB" id="A0A923MI85"/>
<organism evidence="2 3">
    <name type="scientific">Dysosmobacter segnis</name>
    <dbReference type="NCBI Taxonomy" id="2763042"/>
    <lineage>
        <taxon>Bacteria</taxon>
        <taxon>Bacillati</taxon>
        <taxon>Bacillota</taxon>
        <taxon>Clostridia</taxon>
        <taxon>Eubacteriales</taxon>
        <taxon>Oscillospiraceae</taxon>
        <taxon>Dysosmobacter</taxon>
    </lineage>
</organism>
<dbReference type="Pfam" id="PF09642">
    <property type="entry name" value="YonK"/>
    <property type="match status" value="1"/>
</dbReference>
<feature type="domain" description="Bacillus phage SPbeta YonK" evidence="1">
    <location>
        <begin position="1"/>
        <end position="44"/>
    </location>
</feature>
<dbReference type="InterPro" id="IPR037261">
    <property type="entry name" value="YonK_sf"/>
</dbReference>
<name>A0A923MI85_9FIRM</name>
<evidence type="ECO:0000313" key="2">
    <source>
        <dbReference type="EMBL" id="MBC5769412.1"/>
    </source>
</evidence>
<proteinExistence type="predicted"/>
<protein>
    <submittedName>
        <fullName evidence="2">YonK family protein</fullName>
    </submittedName>
</protein>
<dbReference type="EMBL" id="JACOQI010000002">
    <property type="protein sequence ID" value="MBC5769412.1"/>
    <property type="molecule type" value="Genomic_DNA"/>
</dbReference>
<accession>A0A923MI85</accession>
<evidence type="ECO:0000259" key="1">
    <source>
        <dbReference type="Pfam" id="PF09642"/>
    </source>
</evidence>